<dbReference type="GO" id="GO:0000287">
    <property type="term" value="F:magnesium ion binding"/>
    <property type="evidence" value="ECO:0007669"/>
    <property type="project" value="UniProtKB-UniRule"/>
</dbReference>
<dbReference type="Pfam" id="PF00586">
    <property type="entry name" value="AIRS"/>
    <property type="match status" value="2"/>
</dbReference>
<comment type="subunit">
    <text evidence="8">Monomer. Part of the FGAM synthase complex composed of 1 PurL, 1 PurQ and 2 PurS subunits.</text>
</comment>
<dbReference type="GO" id="GO:0006189">
    <property type="term" value="P:'de novo' IMP biosynthetic process"/>
    <property type="evidence" value="ECO:0007669"/>
    <property type="project" value="UniProtKB-UniRule"/>
</dbReference>
<evidence type="ECO:0000313" key="13">
    <source>
        <dbReference type="Proteomes" id="UP000241848"/>
    </source>
</evidence>
<accession>A0A2T2WG90</accession>
<gene>
    <name evidence="8" type="primary">purL</name>
    <name evidence="12" type="ORF">C7B45_11515</name>
</gene>
<evidence type="ECO:0000256" key="1">
    <source>
        <dbReference type="ARBA" id="ARBA00022490"/>
    </source>
</evidence>
<keyword evidence="7 8" id="KW-0460">Magnesium</keyword>
<name>A0A2T2WG90_9FIRM</name>
<keyword evidence="4 8" id="KW-0547">Nucleotide-binding</keyword>
<dbReference type="InterPro" id="IPR010074">
    <property type="entry name" value="PRibForGlyAmidine_synth_PurL"/>
</dbReference>
<keyword evidence="2 8" id="KW-0436">Ligase</keyword>
<dbReference type="NCBIfam" id="TIGR01736">
    <property type="entry name" value="FGAM_synth_II"/>
    <property type="match status" value="1"/>
</dbReference>
<feature type="binding site" evidence="8">
    <location>
        <position position="229"/>
    </location>
    <ligand>
        <name>substrate</name>
    </ligand>
</feature>
<dbReference type="PIRSF" id="PIRSF001587">
    <property type="entry name" value="FGAM_synthase_II"/>
    <property type="match status" value="1"/>
</dbReference>
<feature type="binding site" evidence="8">
    <location>
        <position position="257"/>
    </location>
    <ligand>
        <name>Mg(2+)</name>
        <dbReference type="ChEBI" id="CHEBI:18420"/>
        <label>2</label>
    </ligand>
</feature>
<organism evidence="12 13">
    <name type="scientific">Sulfobacillus acidophilus</name>
    <dbReference type="NCBI Taxonomy" id="53633"/>
    <lineage>
        <taxon>Bacteria</taxon>
        <taxon>Bacillati</taxon>
        <taxon>Bacillota</taxon>
        <taxon>Clostridia</taxon>
        <taxon>Eubacteriales</taxon>
        <taxon>Clostridiales Family XVII. Incertae Sedis</taxon>
        <taxon>Sulfobacillus</taxon>
    </lineage>
</organism>
<feature type="binding site" evidence="8">
    <location>
        <position position="107"/>
    </location>
    <ligand>
        <name>Mg(2+)</name>
        <dbReference type="ChEBI" id="CHEBI:18420"/>
        <label>2</label>
    </ligand>
</feature>
<dbReference type="Gene3D" id="3.30.1330.10">
    <property type="entry name" value="PurM-like, N-terminal domain"/>
    <property type="match status" value="2"/>
</dbReference>
<evidence type="ECO:0000256" key="3">
    <source>
        <dbReference type="ARBA" id="ARBA00022723"/>
    </source>
</evidence>
<dbReference type="HAMAP" id="MF_00420">
    <property type="entry name" value="PurL_2"/>
    <property type="match status" value="1"/>
</dbReference>
<dbReference type="GO" id="GO:0005524">
    <property type="term" value="F:ATP binding"/>
    <property type="evidence" value="ECO:0007669"/>
    <property type="project" value="UniProtKB-UniRule"/>
</dbReference>
<feature type="binding site" evidence="8">
    <location>
        <position position="106"/>
    </location>
    <ligand>
        <name>substrate</name>
    </ligand>
</feature>
<evidence type="ECO:0000256" key="7">
    <source>
        <dbReference type="ARBA" id="ARBA00022842"/>
    </source>
</evidence>
<feature type="domain" description="PurM-like C-terminal" evidence="10">
    <location>
        <begin position="194"/>
        <end position="343"/>
    </location>
</feature>
<dbReference type="NCBIfam" id="NF002290">
    <property type="entry name" value="PRK01213.1"/>
    <property type="match status" value="1"/>
</dbReference>
<evidence type="ECO:0000256" key="5">
    <source>
        <dbReference type="ARBA" id="ARBA00022755"/>
    </source>
</evidence>
<reference evidence="12 13" key="1">
    <citation type="journal article" date="2014" name="BMC Genomics">
        <title>Comparison of environmental and isolate Sulfobacillus genomes reveals diverse carbon, sulfur, nitrogen, and hydrogen metabolisms.</title>
        <authorList>
            <person name="Justice N.B."/>
            <person name="Norman A."/>
            <person name="Brown C.T."/>
            <person name="Singh A."/>
            <person name="Thomas B.C."/>
            <person name="Banfield J.F."/>
        </authorList>
    </citation>
    <scope>NUCLEOTIDE SEQUENCE [LARGE SCALE GENOMIC DNA]</scope>
    <source>
        <strain evidence="12">AMDSBA3</strain>
    </source>
</reference>
<feature type="binding site" evidence="8">
    <location>
        <position position="81"/>
    </location>
    <ligand>
        <name>ATP</name>
        <dbReference type="ChEBI" id="CHEBI:30616"/>
    </ligand>
</feature>
<dbReference type="InterPro" id="IPR036676">
    <property type="entry name" value="PurM-like_C_sf"/>
</dbReference>
<feature type="domain" description="PurM-like N-terminal" evidence="9">
    <location>
        <begin position="64"/>
        <end position="176"/>
    </location>
</feature>
<feature type="binding site" evidence="8">
    <location>
        <position position="520"/>
    </location>
    <ligand>
        <name>ATP</name>
        <dbReference type="ChEBI" id="CHEBI:30616"/>
    </ligand>
</feature>
<dbReference type="InterPro" id="IPR041609">
    <property type="entry name" value="PurL_linker"/>
</dbReference>
<evidence type="ECO:0000259" key="10">
    <source>
        <dbReference type="Pfam" id="PF02769"/>
    </source>
</evidence>
<comment type="caution">
    <text evidence="12">The sequence shown here is derived from an EMBL/GenBank/DDBJ whole genome shotgun (WGS) entry which is preliminary data.</text>
</comment>
<sequence>MRAEEVGLSRREYEKIVELMKRPPNDLELGLFGALWSEHCSYKSTKALLAGLPHSGADVVQGPGENAGVVRLSDDVEVAFKVESHNHPSSVEPVQGAATGVGGILRDIIAMGARPVALADMLRFGTDEASQRLRAGVVRGIGLYANAIGIPTVTGDIGFADTYRSNPLVNVLAVGIRAPNHRINASTACPQHYLVLLGQRTGRDGIHGASLLASRDFTHSSEDLRPTVQVGDPFLGKLLMEATLEAVLGGFVAALQDLGAAGLTSAVAELCHSSGVGADLWLDRVPLRQQGLSAYEIMLSETQERMLMAVGAEHLDAVIQICKRWDIPATVIGQATASDDLRLLQDGVEVGCVKPRWLVADAPRRSVARAWWDGLDQSGAHRRVDPPMFSSELLLKVLGHPDVRDRASVYSQYDSMIQTNTVYGPEHEVSVLRVKQQAAGLALAVCGSGRWAALDPYAGASAVVLLALARIAAQGGEPLGLTDGVNAGNPDNQASYEATAALVRGLADAARACQVPITGGNVSLHNETDSQAIWPTLMIGALGRHPHPLRPVGEALPEAGAQLFLINPAPPDWGGSVAAELVSELCTYPHPSLQKAHHVLTTMQHWARREHPGSVRTIGVGGLAATLVRFLAVSRPELGIDIQIAEPGADKTGRFYNEAPLQWVVVVASDQVLALQEYWDRAHIAIVPLGVVTDDATLTVDKRYRWTRSDLLGVWRRS</sequence>
<dbReference type="PANTHER" id="PTHR43555:SF1">
    <property type="entry name" value="PHOSPHORIBOSYLFORMYLGLYCINAMIDINE SYNTHASE SUBUNIT PURL"/>
    <property type="match status" value="1"/>
</dbReference>
<feature type="binding site" evidence="8">
    <location>
        <position position="521"/>
    </location>
    <ligand>
        <name>Mg(2+)</name>
        <dbReference type="ChEBI" id="CHEBI:18420"/>
        <label>1</label>
    </ligand>
</feature>
<dbReference type="EC" id="6.3.5.3" evidence="8"/>
<dbReference type="SUPFAM" id="SSF56042">
    <property type="entry name" value="PurM C-terminal domain-like"/>
    <property type="match status" value="2"/>
</dbReference>
<feature type="binding site" evidence="8">
    <location>
        <begin position="84"/>
        <end position="87"/>
    </location>
    <ligand>
        <name>substrate</name>
    </ligand>
</feature>
<dbReference type="Pfam" id="PF18072">
    <property type="entry name" value="FGAR-AT_linker"/>
    <property type="match status" value="1"/>
</dbReference>
<keyword evidence="6 8" id="KW-0067">ATP-binding</keyword>
<feature type="binding site" evidence="8">
    <location>
        <position position="42"/>
    </location>
    <ligand>
        <name>ATP</name>
        <dbReference type="ChEBI" id="CHEBI:30616"/>
    </ligand>
</feature>
<evidence type="ECO:0000259" key="11">
    <source>
        <dbReference type="Pfam" id="PF18072"/>
    </source>
</evidence>
<feature type="binding site" evidence="8">
    <location>
        <position position="523"/>
    </location>
    <ligand>
        <name>substrate</name>
    </ligand>
</feature>
<dbReference type="EMBL" id="PXYV01000038">
    <property type="protein sequence ID" value="PSR21249.1"/>
    <property type="molecule type" value="Genomic_DNA"/>
</dbReference>
<feature type="binding site" evidence="8">
    <location>
        <position position="483"/>
    </location>
    <ligand>
        <name>ATP</name>
        <dbReference type="ChEBI" id="CHEBI:30616"/>
    </ligand>
</feature>
<dbReference type="InterPro" id="IPR016188">
    <property type="entry name" value="PurM-like_N"/>
</dbReference>
<feature type="binding site" evidence="8">
    <location>
        <position position="83"/>
    </location>
    <ligand>
        <name>Mg(2+)</name>
        <dbReference type="ChEBI" id="CHEBI:18420"/>
        <label>1</label>
    </ligand>
</feature>
<keyword evidence="5 8" id="KW-0658">Purine biosynthesis</keyword>
<feature type="domain" description="Phosphoribosylformylglycinamidine synthase linker" evidence="11">
    <location>
        <begin position="3"/>
        <end position="43"/>
    </location>
</feature>
<protein>
    <recommendedName>
        <fullName evidence="8">Phosphoribosylformylglycinamidine synthase subunit PurL</fullName>
        <shortName evidence="8">FGAM synthase</shortName>
        <ecNumber evidence="8">6.3.5.3</ecNumber>
    </recommendedName>
    <alternativeName>
        <fullName evidence="8">Formylglycinamide ribonucleotide amidotransferase subunit II</fullName>
        <shortName evidence="8">FGAR amidotransferase II</shortName>
        <shortName evidence="8">FGAR-AT II</shortName>
    </alternativeName>
    <alternativeName>
        <fullName evidence="8">Glutamine amidotransferase PurL</fullName>
    </alternativeName>
    <alternativeName>
        <fullName evidence="8">Phosphoribosylformylglycinamidine synthase subunit II</fullName>
    </alternativeName>
</protein>
<dbReference type="UniPathway" id="UPA00074">
    <property type="reaction ID" value="UER00128"/>
</dbReference>
<dbReference type="InterPro" id="IPR036921">
    <property type="entry name" value="PurM-like_N_sf"/>
</dbReference>
<evidence type="ECO:0000256" key="4">
    <source>
        <dbReference type="ARBA" id="ARBA00022741"/>
    </source>
</evidence>
<keyword evidence="1 8" id="KW-0963">Cytoplasm</keyword>
<evidence type="ECO:0000259" key="9">
    <source>
        <dbReference type="Pfam" id="PF00586"/>
    </source>
</evidence>
<evidence type="ECO:0000256" key="6">
    <source>
        <dbReference type="ARBA" id="ARBA00022840"/>
    </source>
</evidence>
<comment type="function">
    <text evidence="8">Part of the phosphoribosylformylglycinamidine synthase complex involved in the purines biosynthetic pathway. Catalyzes the ATP-dependent conversion of formylglycinamide ribonucleotide (FGAR) and glutamine to yield formylglycinamidine ribonucleotide (FGAM) and glutamate. The FGAM synthase complex is composed of three subunits. PurQ produces an ammonia molecule by converting glutamine to glutamate. PurL transfers the ammonia molecule to FGAR to form FGAM in an ATP-dependent manner. PurS interacts with PurQ and PurL and is thought to assist in the transfer of the ammonia molecule from PurQ to PurL.</text>
</comment>
<dbReference type="PANTHER" id="PTHR43555">
    <property type="entry name" value="PHOSPHORIBOSYLFORMYLGLYCINAMIDINE SYNTHASE SUBUNIT PURL"/>
    <property type="match status" value="1"/>
</dbReference>
<keyword evidence="3 8" id="KW-0479">Metal-binding</keyword>
<evidence type="ECO:0000256" key="8">
    <source>
        <dbReference type="HAMAP-Rule" id="MF_00420"/>
    </source>
</evidence>
<feature type="active site" evidence="8">
    <location>
        <position position="39"/>
    </location>
</feature>
<feature type="domain" description="PurM-like N-terminal" evidence="9">
    <location>
        <begin position="439"/>
        <end position="544"/>
    </location>
</feature>
<dbReference type="GO" id="GO:0004642">
    <property type="term" value="F:phosphoribosylformylglycinamidine synthase activity"/>
    <property type="evidence" value="ECO:0007669"/>
    <property type="project" value="UniProtKB-UniRule"/>
</dbReference>
<dbReference type="SUPFAM" id="SSF55326">
    <property type="entry name" value="PurM N-terminal domain-like"/>
    <property type="match status" value="2"/>
</dbReference>
<comment type="caution">
    <text evidence="8">Lacks conserved residue(s) required for the propagation of feature annotation.</text>
</comment>
<dbReference type="Gene3D" id="3.90.650.10">
    <property type="entry name" value="PurM-like C-terminal domain"/>
    <property type="match status" value="2"/>
</dbReference>
<comment type="catalytic activity">
    <reaction evidence="8">
        <text>N(2)-formyl-N(1)-(5-phospho-beta-D-ribosyl)glycinamide + L-glutamine + ATP + H2O = 2-formamido-N(1)-(5-O-phospho-beta-D-ribosyl)acetamidine + L-glutamate + ADP + phosphate + H(+)</text>
        <dbReference type="Rhea" id="RHEA:17129"/>
        <dbReference type="ChEBI" id="CHEBI:15377"/>
        <dbReference type="ChEBI" id="CHEBI:15378"/>
        <dbReference type="ChEBI" id="CHEBI:29985"/>
        <dbReference type="ChEBI" id="CHEBI:30616"/>
        <dbReference type="ChEBI" id="CHEBI:43474"/>
        <dbReference type="ChEBI" id="CHEBI:58359"/>
        <dbReference type="ChEBI" id="CHEBI:147286"/>
        <dbReference type="ChEBI" id="CHEBI:147287"/>
        <dbReference type="ChEBI" id="CHEBI:456216"/>
        <dbReference type="EC" id="6.3.5.3"/>
    </reaction>
</comment>
<comment type="subcellular location">
    <subcellularLocation>
        <location evidence="8">Cytoplasm</location>
    </subcellularLocation>
</comment>
<dbReference type="Pfam" id="PF02769">
    <property type="entry name" value="AIRS_C"/>
    <property type="match status" value="1"/>
</dbReference>
<dbReference type="InterPro" id="IPR010918">
    <property type="entry name" value="PurM-like_C_dom"/>
</dbReference>
<dbReference type="AlphaFoldDB" id="A0A2T2WG90"/>
<evidence type="ECO:0000256" key="2">
    <source>
        <dbReference type="ARBA" id="ARBA00022598"/>
    </source>
</evidence>
<dbReference type="Proteomes" id="UP000241848">
    <property type="component" value="Unassembled WGS sequence"/>
</dbReference>
<feature type="active site" description="Proton acceptor" evidence="8">
    <location>
        <position position="85"/>
    </location>
</feature>
<dbReference type="GO" id="GO:0005737">
    <property type="term" value="C:cytoplasm"/>
    <property type="evidence" value="ECO:0007669"/>
    <property type="project" value="UniProtKB-SubCell"/>
</dbReference>
<dbReference type="CDD" id="cd02203">
    <property type="entry name" value="PurL_repeat1"/>
    <property type="match status" value="1"/>
</dbReference>
<comment type="pathway">
    <text evidence="8">Purine metabolism; IMP biosynthesis via de novo pathway; 5-amino-1-(5-phospho-D-ribosyl)imidazole from N(2)-formyl-N(1)-(5-phospho-D-ribosyl)glycinamide: step 1/2.</text>
</comment>
<evidence type="ECO:0000313" key="12">
    <source>
        <dbReference type="EMBL" id="PSR21249.1"/>
    </source>
</evidence>
<comment type="similarity">
    <text evidence="8">Belongs to the FGAMS family.</text>
</comment>
<proteinExistence type="inferred from homology"/>